<dbReference type="Pfam" id="PF01494">
    <property type="entry name" value="FAD_binding_3"/>
    <property type="match status" value="1"/>
</dbReference>
<dbReference type="SUPFAM" id="SSF52833">
    <property type="entry name" value="Thioredoxin-like"/>
    <property type="match status" value="1"/>
</dbReference>
<dbReference type="Gene3D" id="3.40.30.20">
    <property type="match status" value="2"/>
</dbReference>
<dbReference type="GO" id="GO:0071949">
    <property type="term" value="F:FAD binding"/>
    <property type="evidence" value="ECO:0007669"/>
    <property type="project" value="InterPro"/>
</dbReference>
<evidence type="ECO:0000256" key="4">
    <source>
        <dbReference type="ARBA" id="ARBA00023002"/>
    </source>
</evidence>
<evidence type="ECO:0000313" key="6">
    <source>
        <dbReference type="EMBL" id="SPN97346.1"/>
    </source>
</evidence>
<dbReference type="InterPro" id="IPR036249">
    <property type="entry name" value="Thioredoxin-like_sf"/>
</dbReference>
<comment type="caution">
    <text evidence="6">The sequence shown here is derived from an EMBL/GenBank/DDBJ whole genome shotgun (WGS) entry which is preliminary data.</text>
</comment>
<evidence type="ECO:0000256" key="2">
    <source>
        <dbReference type="ARBA" id="ARBA00022630"/>
    </source>
</evidence>
<comment type="similarity">
    <text evidence="1">Belongs to the PheA/TfdB FAD monooxygenase family.</text>
</comment>
<sequence length="570" mass="63244">MDPDSKTTEYDVVIVGGGPVGLLMAYQLRRFGISACVLEQHEKETQDAYGRAIALFPRTTEQLDQLDLIEPMLQLGFACRTSVTYKDGERVIPGRVWTFMENIKDTAYDFTLVLRQMYTEAILREKLDSVGAPYYQGIECIDFKTEESAQSESHPVTSVFKDKKTGREFQLKSKYLVGADGGRSFVRGHAGIPFEGDTTEDKWIRIDGIVETDMPITRSYGAIESRTHGNILWAPLDHGATRIGYAYSAEIAARYPDGVTQEVAEREAIEAMKPFKVKFKEVHWWTLYTIGQRIAKDFSAHDRIFLCGDAAHTHSSGAAQGLNTGIHDAVNLAWKLALQIRGLARDDVLKTYSPERMSAVQRLISYDRDIATLMSHKWPSWYEGDRDADPYLLLGEIFEEAASFNTGLGIAYAANSINRESPVDGGVAPGSRPPDVELTAPGTNQKVRFQRVTRNMARFWIVVCTGDVELTRTSLLGLGKFLESAAELTAHEAIGWVTICPVVGCSPYEAIGMQPFGDTYYDPANLAHEKFGIDSRTGGVLILRPDGLIGTAGPIDGPWVKEYLSKVLKL</sequence>
<keyword evidence="2" id="KW-0285">Flavoprotein</keyword>
<dbReference type="InterPro" id="IPR038220">
    <property type="entry name" value="PHOX_C_sf"/>
</dbReference>
<dbReference type="PANTHER" id="PTHR43004:SF5">
    <property type="entry name" value="FAD-BINDING DOMAIN-CONTAINING PROTEIN"/>
    <property type="match status" value="1"/>
</dbReference>
<organism evidence="6 7">
    <name type="scientific">Cephalotrichum gorgonifer</name>
    <dbReference type="NCBI Taxonomy" id="2041049"/>
    <lineage>
        <taxon>Eukaryota</taxon>
        <taxon>Fungi</taxon>
        <taxon>Dikarya</taxon>
        <taxon>Ascomycota</taxon>
        <taxon>Pezizomycotina</taxon>
        <taxon>Sordariomycetes</taxon>
        <taxon>Hypocreomycetidae</taxon>
        <taxon>Microascales</taxon>
        <taxon>Microascaceae</taxon>
        <taxon>Cephalotrichum</taxon>
    </lineage>
</organism>
<evidence type="ECO:0000256" key="3">
    <source>
        <dbReference type="ARBA" id="ARBA00022827"/>
    </source>
</evidence>
<keyword evidence="3" id="KW-0274">FAD</keyword>
<dbReference type="PANTHER" id="PTHR43004">
    <property type="entry name" value="TRK SYSTEM POTASSIUM UPTAKE PROTEIN"/>
    <property type="match status" value="1"/>
</dbReference>
<dbReference type="PRINTS" id="PR00420">
    <property type="entry name" value="RNGMNOXGNASE"/>
</dbReference>
<evidence type="ECO:0000313" key="7">
    <source>
        <dbReference type="Proteomes" id="UP001187682"/>
    </source>
</evidence>
<dbReference type="AlphaFoldDB" id="A0AAE8SR48"/>
<dbReference type="Proteomes" id="UP001187682">
    <property type="component" value="Unassembled WGS sequence"/>
</dbReference>
<protein>
    <submittedName>
        <fullName evidence="6">Related to 2-polyprenyl-6-methoxyphenol hydroxylase and related FAD-dependent oxidoreductases</fullName>
    </submittedName>
</protein>
<keyword evidence="4" id="KW-0560">Oxidoreductase</keyword>
<evidence type="ECO:0000259" key="5">
    <source>
        <dbReference type="Pfam" id="PF01494"/>
    </source>
</evidence>
<dbReference type="InterPro" id="IPR002938">
    <property type="entry name" value="FAD-bd"/>
</dbReference>
<dbReference type="InterPro" id="IPR036188">
    <property type="entry name" value="FAD/NAD-bd_sf"/>
</dbReference>
<dbReference type="SUPFAM" id="SSF51905">
    <property type="entry name" value="FAD/NAD(P)-binding domain"/>
    <property type="match status" value="1"/>
</dbReference>
<dbReference type="InterPro" id="IPR050641">
    <property type="entry name" value="RIFMO-like"/>
</dbReference>
<dbReference type="Gene3D" id="3.50.50.60">
    <property type="entry name" value="FAD/NAD(P)-binding domain"/>
    <property type="match status" value="1"/>
</dbReference>
<gene>
    <name evidence="6" type="ORF">DNG_00860</name>
</gene>
<dbReference type="GO" id="GO:0016709">
    <property type="term" value="F:oxidoreductase activity, acting on paired donors, with incorporation or reduction of molecular oxygen, NAD(P)H as one donor, and incorporation of one atom of oxygen"/>
    <property type="evidence" value="ECO:0007669"/>
    <property type="project" value="UniProtKB-ARBA"/>
</dbReference>
<dbReference type="EMBL" id="ONZQ02000001">
    <property type="protein sequence ID" value="SPN97346.1"/>
    <property type="molecule type" value="Genomic_DNA"/>
</dbReference>
<evidence type="ECO:0000256" key="1">
    <source>
        <dbReference type="ARBA" id="ARBA00007801"/>
    </source>
</evidence>
<keyword evidence="7" id="KW-1185">Reference proteome</keyword>
<feature type="domain" description="FAD-binding" evidence="5">
    <location>
        <begin position="9"/>
        <end position="364"/>
    </location>
</feature>
<dbReference type="SUPFAM" id="SSF54373">
    <property type="entry name" value="FAD-linked reductases, C-terminal domain"/>
    <property type="match status" value="1"/>
</dbReference>
<reference evidence="6" key="1">
    <citation type="submission" date="2018-03" db="EMBL/GenBank/DDBJ databases">
        <authorList>
            <person name="Guldener U."/>
        </authorList>
    </citation>
    <scope>NUCLEOTIDE SEQUENCE</scope>
</reference>
<accession>A0AAE8SR48</accession>
<proteinExistence type="inferred from homology"/>
<name>A0AAE8SR48_9PEZI</name>
<dbReference type="Gene3D" id="3.30.9.10">
    <property type="entry name" value="D-Amino Acid Oxidase, subunit A, domain 2"/>
    <property type="match status" value="1"/>
</dbReference>